<keyword evidence="3" id="KW-1185">Reference proteome</keyword>
<organism evidence="2 3">
    <name type="scientific">Cucumis sativus</name>
    <name type="common">Cucumber</name>
    <dbReference type="NCBI Taxonomy" id="3659"/>
    <lineage>
        <taxon>Eukaryota</taxon>
        <taxon>Viridiplantae</taxon>
        <taxon>Streptophyta</taxon>
        <taxon>Embryophyta</taxon>
        <taxon>Tracheophyta</taxon>
        <taxon>Spermatophyta</taxon>
        <taxon>Magnoliopsida</taxon>
        <taxon>eudicotyledons</taxon>
        <taxon>Gunneridae</taxon>
        <taxon>Pentapetalae</taxon>
        <taxon>rosids</taxon>
        <taxon>fabids</taxon>
        <taxon>Cucurbitales</taxon>
        <taxon>Cucurbitaceae</taxon>
        <taxon>Benincaseae</taxon>
        <taxon>Cucumis</taxon>
    </lineage>
</organism>
<gene>
    <name evidence="2" type="ORF">Csa_5G534980</name>
</gene>
<evidence type="ECO:0000313" key="3">
    <source>
        <dbReference type="Proteomes" id="UP000029981"/>
    </source>
</evidence>
<reference evidence="2 3" key="1">
    <citation type="journal article" date="2009" name="Nat. Genet.">
        <title>The genome of the cucumber, Cucumis sativus L.</title>
        <authorList>
            <person name="Huang S."/>
            <person name="Li R."/>
            <person name="Zhang Z."/>
            <person name="Li L."/>
            <person name="Gu X."/>
            <person name="Fan W."/>
            <person name="Lucas W.J."/>
            <person name="Wang X."/>
            <person name="Xie B."/>
            <person name="Ni P."/>
            <person name="Ren Y."/>
            <person name="Zhu H."/>
            <person name="Li J."/>
            <person name="Lin K."/>
            <person name="Jin W."/>
            <person name="Fei Z."/>
            <person name="Li G."/>
            <person name="Staub J."/>
            <person name="Kilian A."/>
            <person name="van der Vossen E.A."/>
            <person name="Wu Y."/>
            <person name="Guo J."/>
            <person name="He J."/>
            <person name="Jia Z."/>
            <person name="Ren Y."/>
            <person name="Tian G."/>
            <person name="Lu Y."/>
            <person name="Ruan J."/>
            <person name="Qian W."/>
            <person name="Wang M."/>
            <person name="Huang Q."/>
            <person name="Li B."/>
            <person name="Xuan Z."/>
            <person name="Cao J."/>
            <person name="Asan"/>
            <person name="Wu Z."/>
            <person name="Zhang J."/>
            <person name="Cai Q."/>
            <person name="Bai Y."/>
            <person name="Zhao B."/>
            <person name="Han Y."/>
            <person name="Li Y."/>
            <person name="Li X."/>
            <person name="Wang S."/>
            <person name="Shi Q."/>
            <person name="Liu S."/>
            <person name="Cho W.K."/>
            <person name="Kim J.Y."/>
            <person name="Xu Y."/>
            <person name="Heller-Uszynska K."/>
            <person name="Miao H."/>
            <person name="Cheng Z."/>
            <person name="Zhang S."/>
            <person name="Wu J."/>
            <person name="Yang Y."/>
            <person name="Kang H."/>
            <person name="Li M."/>
            <person name="Liang H."/>
            <person name="Ren X."/>
            <person name="Shi Z."/>
            <person name="Wen M."/>
            <person name="Jian M."/>
            <person name="Yang H."/>
            <person name="Zhang G."/>
            <person name="Yang Z."/>
            <person name="Chen R."/>
            <person name="Liu S."/>
            <person name="Li J."/>
            <person name="Ma L."/>
            <person name="Liu H."/>
            <person name="Zhou Y."/>
            <person name="Zhao J."/>
            <person name="Fang X."/>
            <person name="Li G."/>
            <person name="Fang L."/>
            <person name="Li Y."/>
            <person name="Liu D."/>
            <person name="Zheng H."/>
            <person name="Zhang Y."/>
            <person name="Qin N."/>
            <person name="Li Z."/>
            <person name="Yang G."/>
            <person name="Yang S."/>
            <person name="Bolund L."/>
            <person name="Kristiansen K."/>
            <person name="Zheng H."/>
            <person name="Li S."/>
            <person name="Zhang X."/>
            <person name="Yang H."/>
            <person name="Wang J."/>
            <person name="Sun R."/>
            <person name="Zhang B."/>
            <person name="Jiang S."/>
            <person name="Wang J."/>
            <person name="Du Y."/>
            <person name="Li S."/>
        </authorList>
    </citation>
    <scope>NUCLEOTIDE SEQUENCE [LARGE SCALE GENOMIC DNA]</scope>
    <source>
        <strain evidence="3">cv. 9930</strain>
    </source>
</reference>
<sequence>MTPLQTLKNRAGKVLLGHKEPSTEINLHIPSQFSGLVMKLVEKLQVAENTKREVEEKNMEDAERIRKKKEEERALCEERARKEEERIKEDEERRNREGLHKAQTMKKKKE</sequence>
<dbReference type="EMBL" id="CM002926">
    <property type="protein sequence ID" value="KGN51420.1"/>
    <property type="molecule type" value="Genomic_DNA"/>
</dbReference>
<reference evidence="2 3" key="3">
    <citation type="journal article" date="2010" name="BMC Genomics">
        <title>Transcriptome sequencing and comparative analysis of cucumber flowers with different sex types.</title>
        <authorList>
            <person name="Guo S."/>
            <person name="Zheng Y."/>
            <person name="Joung J.G."/>
            <person name="Liu S."/>
            <person name="Zhang Z."/>
            <person name="Crasta O.R."/>
            <person name="Sobral B.W."/>
            <person name="Xu Y."/>
            <person name="Huang S."/>
            <person name="Fei Z."/>
        </authorList>
    </citation>
    <scope>NUCLEOTIDE SEQUENCE [LARGE SCALE GENOMIC DNA]</scope>
    <source>
        <strain evidence="3">cv. 9930</strain>
    </source>
</reference>
<dbReference type="Gramene" id="KGN51420">
    <property type="protein sequence ID" value="KGN51420"/>
    <property type="gene ID" value="Csa_5G534980"/>
</dbReference>
<evidence type="ECO:0000313" key="2">
    <source>
        <dbReference type="EMBL" id="KGN51420.1"/>
    </source>
</evidence>
<dbReference type="AlphaFoldDB" id="A0A0A0KP73"/>
<reference evidence="2 3" key="4">
    <citation type="journal article" date="2011" name="BMC Genomics">
        <title>RNA-Seq improves annotation of protein-coding genes in the cucumber genome.</title>
        <authorList>
            <person name="Li Z."/>
            <person name="Zhang Z."/>
            <person name="Yan P."/>
            <person name="Huang S."/>
            <person name="Fei Z."/>
            <person name="Lin K."/>
        </authorList>
    </citation>
    <scope>NUCLEOTIDE SEQUENCE [LARGE SCALE GENOMIC DNA]</scope>
    <source>
        <strain evidence="3">cv. 9930</strain>
    </source>
</reference>
<feature type="region of interest" description="Disordered" evidence="1">
    <location>
        <begin position="50"/>
        <end position="110"/>
    </location>
</feature>
<accession>A0A0A0KP73</accession>
<protein>
    <submittedName>
        <fullName evidence="2">Uncharacterized protein</fullName>
    </submittedName>
</protein>
<reference evidence="2 3" key="2">
    <citation type="journal article" date="2009" name="PLoS ONE">
        <title>An integrated genetic and cytogenetic map of the cucumber genome.</title>
        <authorList>
            <person name="Ren Y."/>
            <person name="Zhang Z."/>
            <person name="Liu J."/>
            <person name="Staub J.E."/>
            <person name="Han Y."/>
            <person name="Cheng Z."/>
            <person name="Li X."/>
            <person name="Lu J."/>
            <person name="Miao H."/>
            <person name="Kang H."/>
            <person name="Xie B."/>
            <person name="Gu X."/>
            <person name="Wang X."/>
            <person name="Du Y."/>
            <person name="Jin W."/>
            <person name="Huang S."/>
        </authorList>
    </citation>
    <scope>NUCLEOTIDE SEQUENCE [LARGE SCALE GENOMIC DNA]</scope>
    <source>
        <strain evidence="3">cv. 9930</strain>
    </source>
</reference>
<dbReference type="Proteomes" id="UP000029981">
    <property type="component" value="Chromosome 5"/>
</dbReference>
<feature type="compositionally biased region" description="Basic and acidic residues" evidence="1">
    <location>
        <begin position="50"/>
        <end position="100"/>
    </location>
</feature>
<evidence type="ECO:0000256" key="1">
    <source>
        <dbReference type="SAM" id="MobiDB-lite"/>
    </source>
</evidence>
<name>A0A0A0KP73_CUCSA</name>
<proteinExistence type="predicted"/>